<name>A0A840IHL5_9ACTN</name>
<keyword evidence="2" id="KW-1185">Reference proteome</keyword>
<dbReference type="EMBL" id="JACHNU010000006">
    <property type="protein sequence ID" value="MBB4664269.1"/>
    <property type="molecule type" value="Genomic_DNA"/>
</dbReference>
<dbReference type="AlphaFoldDB" id="A0A840IHL5"/>
<gene>
    <name evidence="1" type="ORF">BDZ31_003872</name>
</gene>
<dbReference type="GO" id="GO:0016829">
    <property type="term" value="F:lyase activity"/>
    <property type="evidence" value="ECO:0007669"/>
    <property type="project" value="UniProtKB-KW"/>
</dbReference>
<dbReference type="InterPro" id="IPR019712">
    <property type="entry name" value="YtpB-like"/>
</dbReference>
<sequence>MLAMLRTLRTLALYEGSIVPQARAEIRRWSTVAETIPDPVLRAHATAAIAADTDNAEAVTAFAAFASRSRRRTTIELLVAHQLLADYVDVLGERVCCDRLADGLRIGSALPAAVARPGDPLDLDPLGDDGGYLAALVSACRDRLWRLPAAATVAGRAQAAAVRWGEGLAHSHTAAHGEALAQVEAWSAEQDGCAGYAWWEIAAGSNSNLAIAALLAAAADPATTARDAARIEAAYWPHVCAMSTLLDSLVDCERDAVSGDFSFVSHYAGADAARAGIVAAASRSLGAVSTLRHSHTHAMIVCGVAAYYAAAAERGSLAAQVAPSVVEALRPAVTPIAAALRAQRRLAGRSSPAARA</sequence>
<keyword evidence="1" id="KW-0456">Lyase</keyword>
<accession>A0A840IHL5</accession>
<organism evidence="1 2">
    <name type="scientific">Conexibacter arvalis</name>
    <dbReference type="NCBI Taxonomy" id="912552"/>
    <lineage>
        <taxon>Bacteria</taxon>
        <taxon>Bacillati</taxon>
        <taxon>Actinomycetota</taxon>
        <taxon>Thermoleophilia</taxon>
        <taxon>Solirubrobacterales</taxon>
        <taxon>Conexibacteraceae</taxon>
        <taxon>Conexibacter</taxon>
    </lineage>
</organism>
<reference evidence="1 2" key="1">
    <citation type="submission" date="2020-08" db="EMBL/GenBank/DDBJ databases">
        <title>Genomic Encyclopedia of Archaeal and Bacterial Type Strains, Phase II (KMG-II): from individual species to whole genera.</title>
        <authorList>
            <person name="Goeker M."/>
        </authorList>
    </citation>
    <scope>NUCLEOTIDE SEQUENCE [LARGE SCALE GENOMIC DNA]</scope>
    <source>
        <strain evidence="1 2">DSM 23288</strain>
    </source>
</reference>
<protein>
    <submittedName>
        <fullName evidence="1">Tetraprenyl-beta-curcumene synthase</fullName>
        <ecNumber evidence="1">4.2.3.130</ecNumber>
    </submittedName>
</protein>
<dbReference type="EC" id="4.2.3.130" evidence="1"/>
<dbReference type="Pfam" id="PF10776">
    <property type="entry name" value="DUF2600"/>
    <property type="match status" value="1"/>
</dbReference>
<dbReference type="Proteomes" id="UP000585272">
    <property type="component" value="Unassembled WGS sequence"/>
</dbReference>
<evidence type="ECO:0000313" key="1">
    <source>
        <dbReference type="EMBL" id="MBB4664269.1"/>
    </source>
</evidence>
<comment type="caution">
    <text evidence="1">The sequence shown here is derived from an EMBL/GenBank/DDBJ whole genome shotgun (WGS) entry which is preliminary data.</text>
</comment>
<evidence type="ECO:0000313" key="2">
    <source>
        <dbReference type="Proteomes" id="UP000585272"/>
    </source>
</evidence>
<proteinExistence type="predicted"/>